<keyword evidence="11" id="KW-1185">Reference proteome</keyword>
<feature type="region of interest" description="Disordered" evidence="8">
    <location>
        <begin position="926"/>
        <end position="956"/>
    </location>
</feature>
<dbReference type="PANTHER" id="PTHR23070">
    <property type="entry name" value="BCS1 AAA-TYPE ATPASE"/>
    <property type="match status" value="1"/>
</dbReference>
<dbReference type="InterPro" id="IPR003960">
    <property type="entry name" value="ATPase_AAA_CS"/>
</dbReference>
<dbReference type="Proteomes" id="UP000326396">
    <property type="component" value="Linkage Group LG1"/>
</dbReference>
<dbReference type="InterPro" id="IPR058017">
    <property type="entry name" value="At3g28540-like_C"/>
</dbReference>
<dbReference type="FunFam" id="3.40.50.300:FF:001122">
    <property type="entry name" value="AAA-ATPase ASD, mitochondrial"/>
    <property type="match status" value="2"/>
</dbReference>
<keyword evidence="4" id="KW-0378">Hydrolase</keyword>
<feature type="compositionally biased region" description="Basic and acidic residues" evidence="8">
    <location>
        <begin position="926"/>
        <end position="948"/>
    </location>
</feature>
<comment type="caution">
    <text evidence="10">The sequence shown here is derived from an EMBL/GenBank/DDBJ whole genome shotgun (WGS) entry which is preliminary data.</text>
</comment>
<dbReference type="InterPro" id="IPR050747">
    <property type="entry name" value="Mitochondrial_chaperone_BCS1"/>
</dbReference>
<dbReference type="Gene3D" id="3.40.50.300">
    <property type="entry name" value="P-loop containing nucleotide triphosphate hydrolases"/>
    <property type="match status" value="2"/>
</dbReference>
<dbReference type="EMBL" id="SZYD01000001">
    <property type="protein sequence ID" value="KAD7480003.1"/>
    <property type="molecule type" value="Genomic_DNA"/>
</dbReference>
<dbReference type="InterPro" id="IPR027417">
    <property type="entry name" value="P-loop_NTPase"/>
</dbReference>
<comment type="cofactor">
    <cofactor evidence="1">
        <name>Mg(2+)</name>
        <dbReference type="ChEBI" id="CHEBI:18420"/>
    </cofactor>
</comment>
<dbReference type="Pfam" id="PF14363">
    <property type="entry name" value="AAA_assoc"/>
    <property type="match status" value="2"/>
</dbReference>
<dbReference type="OrthoDB" id="10251412at2759"/>
<sequence>MSSPSTESRTGIAKIVISTVGSVAAAAMVLRSVSREYLPPETRDYIRLGIRNFLNMFSTQLTIVIYEFEGFADNEIYTSTQLYLAGRISSNVHRLKVTKNPNEHQFNVAMEINEEYTDVYNGVKFNWSLVSKKRPTREYFTHDENGRSSRSDLRSLELTFHRKHKDLALNSYLPYIIKEAKTTKQNEKNVKLFTVERKTSYTRYPTTWTPVNLEHPATFETVAMDSGEKEKVMNDLDRFLQRKEYYRRVGKAWKRGYLLYGPPGTGKSSLVAAIANYLNFDIYDLELTNINSDSELRRLLVATANRSILVVEDIDCSAELHDREQVEAAKAAARKNQWRGYEEKSKVTLSGFLNFIDGLWSSCGDERIIIFTTNRKDKLDPALIRPGRMDVHINMSYCTPSAFRVLASNYLRITQHVLFDEIDDLICEVDVSPAEVAEQLLKDDNPDIALRGLVEFFDTFEMSSPSTKSKTGIAKIVFSTVGSVAAAAMVIRSVSHEYLPPETSDYIRLGVRNLLNMFSTQLTIVIYEFEGFADNEIYTSTQLYLAGRCSSDVHRLKVTKTPNEHQFNVAMEINEEYTDVYNGVKFNWSLVSKKNPTREYYTHDENGGSTRSDLRSLELTFHRKHKDLALNSYLPYIINEAKTTKQNEKTLKLFTVERKKSYTRHPTTWTPVNLEHPATFETVAMDSGEKEKVMNDLDRFLQRKEYYRRVGKAWKRGYLLYGPPGTGKSSLVAAIANYLNFDIYDLELTNIDSDSELRRLLVATANRSILVVEDIDCSAELHDREQVEAAKAEARKNQWRGHEEKSKVTLSGFLNFIDGLWSSCGDERIIIFTTNRKDKLDPALIRPGRMDVHIHMSYCTPSAFRVLASNYLSITQHILFDKIDDLICEVDVSPAEVAEQLLKDDNPDIALRGLVEFFDVKRKENEEAKARLKQQESDAKENENKKQEDEEDEDDN</sequence>
<dbReference type="PROSITE" id="PS00674">
    <property type="entry name" value="AAA"/>
    <property type="match status" value="2"/>
</dbReference>
<name>A0A5N6Q665_9ASTR</name>
<dbReference type="AlphaFoldDB" id="A0A5N6Q665"/>
<accession>A0A5N6Q665</accession>
<feature type="domain" description="AAA+ ATPase" evidence="9">
    <location>
        <begin position="714"/>
        <end position="860"/>
    </location>
</feature>
<dbReference type="GO" id="GO:0006950">
    <property type="term" value="P:response to stress"/>
    <property type="evidence" value="ECO:0007669"/>
    <property type="project" value="UniProtKB-ARBA"/>
</dbReference>
<dbReference type="Pfam" id="PF25568">
    <property type="entry name" value="AAA_lid_At3g28540"/>
    <property type="match status" value="2"/>
</dbReference>
<reference evidence="10 11" key="1">
    <citation type="submission" date="2019-05" db="EMBL/GenBank/DDBJ databases">
        <title>Mikania micrantha, genome provides insights into the molecular mechanism of rapid growth.</title>
        <authorList>
            <person name="Liu B."/>
        </authorList>
    </citation>
    <scope>NUCLEOTIDE SEQUENCE [LARGE SCALE GENOMIC DNA]</scope>
    <source>
        <strain evidence="10">NLD-2019</strain>
        <tissue evidence="10">Leaf</tissue>
    </source>
</reference>
<organism evidence="10 11">
    <name type="scientific">Mikania micrantha</name>
    <name type="common">bitter vine</name>
    <dbReference type="NCBI Taxonomy" id="192012"/>
    <lineage>
        <taxon>Eukaryota</taxon>
        <taxon>Viridiplantae</taxon>
        <taxon>Streptophyta</taxon>
        <taxon>Embryophyta</taxon>
        <taxon>Tracheophyta</taxon>
        <taxon>Spermatophyta</taxon>
        <taxon>Magnoliopsida</taxon>
        <taxon>eudicotyledons</taxon>
        <taxon>Gunneridae</taxon>
        <taxon>Pentapetalae</taxon>
        <taxon>asterids</taxon>
        <taxon>campanulids</taxon>
        <taxon>Asterales</taxon>
        <taxon>Asteraceae</taxon>
        <taxon>Asteroideae</taxon>
        <taxon>Heliantheae alliance</taxon>
        <taxon>Eupatorieae</taxon>
        <taxon>Mikania</taxon>
    </lineage>
</organism>
<evidence type="ECO:0000256" key="6">
    <source>
        <dbReference type="ARBA" id="ARBA00022842"/>
    </source>
</evidence>
<dbReference type="SMART" id="SM00382">
    <property type="entry name" value="AAA"/>
    <property type="match status" value="2"/>
</dbReference>
<evidence type="ECO:0000313" key="10">
    <source>
        <dbReference type="EMBL" id="KAD7480003.1"/>
    </source>
</evidence>
<dbReference type="InterPro" id="IPR025753">
    <property type="entry name" value="AAA_N_dom"/>
</dbReference>
<dbReference type="Gene3D" id="6.10.280.40">
    <property type="match status" value="2"/>
</dbReference>
<keyword evidence="5" id="KW-0067">ATP-binding</keyword>
<comment type="similarity">
    <text evidence="2">Belongs to the AAA ATPase family. BCS1 subfamily.</text>
</comment>
<dbReference type="GO" id="GO:0005524">
    <property type="term" value="F:ATP binding"/>
    <property type="evidence" value="ECO:0007669"/>
    <property type="project" value="UniProtKB-KW"/>
</dbReference>
<feature type="domain" description="AAA+ ATPase" evidence="9">
    <location>
        <begin position="253"/>
        <end position="399"/>
    </location>
</feature>
<dbReference type="GO" id="GO:0016887">
    <property type="term" value="F:ATP hydrolysis activity"/>
    <property type="evidence" value="ECO:0007669"/>
    <property type="project" value="InterPro"/>
</dbReference>
<protein>
    <recommendedName>
        <fullName evidence="9">AAA+ ATPase domain-containing protein</fullName>
    </recommendedName>
</protein>
<evidence type="ECO:0000256" key="4">
    <source>
        <dbReference type="ARBA" id="ARBA00022801"/>
    </source>
</evidence>
<gene>
    <name evidence="10" type="ORF">E3N88_03139</name>
</gene>
<evidence type="ECO:0000256" key="8">
    <source>
        <dbReference type="SAM" id="MobiDB-lite"/>
    </source>
</evidence>
<dbReference type="Pfam" id="PF00004">
    <property type="entry name" value="AAA"/>
    <property type="match status" value="2"/>
</dbReference>
<evidence type="ECO:0000256" key="5">
    <source>
        <dbReference type="ARBA" id="ARBA00022840"/>
    </source>
</evidence>
<keyword evidence="6" id="KW-0460">Magnesium</keyword>
<evidence type="ECO:0000256" key="7">
    <source>
        <dbReference type="ARBA" id="ARBA00049360"/>
    </source>
</evidence>
<evidence type="ECO:0000313" key="11">
    <source>
        <dbReference type="Proteomes" id="UP000326396"/>
    </source>
</evidence>
<evidence type="ECO:0000259" key="9">
    <source>
        <dbReference type="SMART" id="SM00382"/>
    </source>
</evidence>
<comment type="catalytic activity">
    <reaction evidence="7">
        <text>ATP + H2O = ADP + phosphate + H(+)</text>
        <dbReference type="Rhea" id="RHEA:13065"/>
        <dbReference type="ChEBI" id="CHEBI:15377"/>
        <dbReference type="ChEBI" id="CHEBI:15378"/>
        <dbReference type="ChEBI" id="CHEBI:30616"/>
        <dbReference type="ChEBI" id="CHEBI:43474"/>
        <dbReference type="ChEBI" id="CHEBI:456216"/>
    </reaction>
</comment>
<dbReference type="CDD" id="cd19510">
    <property type="entry name" value="RecA-like_BCS1"/>
    <property type="match status" value="2"/>
</dbReference>
<evidence type="ECO:0000256" key="1">
    <source>
        <dbReference type="ARBA" id="ARBA00001946"/>
    </source>
</evidence>
<dbReference type="SUPFAM" id="SSF52540">
    <property type="entry name" value="P-loop containing nucleoside triphosphate hydrolases"/>
    <property type="match status" value="2"/>
</dbReference>
<evidence type="ECO:0000256" key="2">
    <source>
        <dbReference type="ARBA" id="ARBA00007448"/>
    </source>
</evidence>
<keyword evidence="3" id="KW-0547">Nucleotide-binding</keyword>
<evidence type="ECO:0000256" key="3">
    <source>
        <dbReference type="ARBA" id="ARBA00022741"/>
    </source>
</evidence>
<dbReference type="InterPro" id="IPR003959">
    <property type="entry name" value="ATPase_AAA_core"/>
</dbReference>
<dbReference type="InterPro" id="IPR003593">
    <property type="entry name" value="AAA+_ATPase"/>
</dbReference>
<proteinExistence type="inferred from homology"/>